<comment type="caution">
    <text evidence="2">The sequence shown here is derived from an EMBL/GenBank/DDBJ whole genome shotgun (WGS) entry which is preliminary data.</text>
</comment>
<dbReference type="PANTHER" id="PTHR34611">
    <property type="match status" value="1"/>
</dbReference>
<evidence type="ECO:0000313" key="3">
    <source>
        <dbReference type="Proteomes" id="UP000317763"/>
    </source>
</evidence>
<reference evidence="2 3" key="1">
    <citation type="submission" date="2019-07" db="EMBL/GenBank/DDBJ databases">
        <title>Tepidimonas taiwanensis I1-1 draft genome.</title>
        <authorList>
            <person name="Da Costa M.S."/>
            <person name="Froufe H.J.C."/>
            <person name="Egas C."/>
            <person name="Albuquerque L."/>
        </authorList>
    </citation>
    <scope>NUCLEOTIDE SEQUENCE [LARGE SCALE GENOMIC DNA]</scope>
    <source>
        <strain evidence="2 3">I1-1</strain>
    </source>
</reference>
<keyword evidence="3" id="KW-1185">Reference proteome</keyword>
<organism evidence="2 3">
    <name type="scientific">Tepidimonas taiwanensis</name>
    <dbReference type="NCBI Taxonomy" id="307486"/>
    <lineage>
        <taxon>Bacteria</taxon>
        <taxon>Pseudomonadati</taxon>
        <taxon>Pseudomonadota</taxon>
        <taxon>Betaproteobacteria</taxon>
        <taxon>Burkholderiales</taxon>
        <taxon>Tepidimonas</taxon>
    </lineage>
</organism>
<gene>
    <name evidence="2" type="ORF">Ttaiw_00075</name>
</gene>
<evidence type="ECO:0000313" key="2">
    <source>
        <dbReference type="EMBL" id="TSE34015.1"/>
    </source>
</evidence>
<dbReference type="Proteomes" id="UP000317763">
    <property type="component" value="Unassembled WGS sequence"/>
</dbReference>
<dbReference type="InterPro" id="IPR006842">
    <property type="entry name" value="Transposase_31"/>
</dbReference>
<dbReference type="EMBL" id="VJOM01000001">
    <property type="protein sequence ID" value="TSE34015.1"/>
    <property type="molecule type" value="Genomic_DNA"/>
</dbReference>
<dbReference type="PANTHER" id="PTHR34611:SF2">
    <property type="entry name" value="INACTIVE RECOMBINATION-PROMOTING NUCLEASE-LIKE PROTEIN RPNE-RELATED"/>
    <property type="match status" value="1"/>
</dbReference>
<name>A0A554XDV9_9BURK</name>
<dbReference type="InterPro" id="IPR051699">
    <property type="entry name" value="Rpn/YhgA-like_nuclease"/>
</dbReference>
<accession>A0A554XDV9</accession>
<protein>
    <submittedName>
        <fullName evidence="2">Putative transposase, YhgA-like</fullName>
    </submittedName>
</protein>
<dbReference type="Pfam" id="PF04754">
    <property type="entry name" value="Transposase_31"/>
    <property type="match status" value="1"/>
</dbReference>
<dbReference type="STRING" id="307486.GCA_000807215_00291"/>
<evidence type="ECO:0000259" key="1">
    <source>
        <dbReference type="Pfam" id="PF04754"/>
    </source>
</evidence>
<dbReference type="AlphaFoldDB" id="A0A554XDV9"/>
<proteinExistence type="predicted"/>
<sequence>MPRMSTPDGSYKWLFGEPRLVADLLRAYVPGPWEQADFSTLERVNASYVDERERQRHDDMVWRLRVGQRWVWVYLLLEFQQAVEPHMALRMLGYVALLAQHLVRENQRNDDGSLPLLLPVVLHSGEARWTAPTEAAELFDDSLPTLLPYVPHLKYVLLEQARLVRHEVPATANLAQAIFELEQGQSREELSRLLQALQQWLADEASAPLRRHLTVWLKHWLRRSRRRGRILDELQALPDLLEPTMKLHEKLDRWYDQAVEEGIEQGQHQGLAKAVALQARLRFGELPDWAHARLAAATDAELERWLAGMLSATSLQDLLS</sequence>
<feature type="domain" description="Transposase (putative) YhgA-like" evidence="1">
    <location>
        <begin position="8"/>
        <end position="202"/>
    </location>
</feature>